<evidence type="ECO:0000313" key="2">
    <source>
        <dbReference type="Proteomes" id="UP001165368"/>
    </source>
</evidence>
<accession>A0ABS9LBK1</accession>
<dbReference type="EMBL" id="JAKLTQ010000020">
    <property type="protein sequence ID" value="MCG2624055.1"/>
    <property type="molecule type" value="Genomic_DNA"/>
</dbReference>
<comment type="caution">
    <text evidence="1">The sequence shown here is derived from an EMBL/GenBank/DDBJ whole genome shotgun (WGS) entry which is preliminary data.</text>
</comment>
<dbReference type="InterPro" id="IPR007061">
    <property type="entry name" value="MST-like"/>
</dbReference>
<reference evidence="1" key="1">
    <citation type="submission" date="2022-01" db="EMBL/GenBank/DDBJ databases">
        <authorList>
            <person name="Jo J.-H."/>
            <person name="Im W.-T."/>
        </authorList>
    </citation>
    <scope>NUCLEOTIDE SEQUENCE</scope>
    <source>
        <strain evidence="1">I2-34</strain>
    </source>
</reference>
<dbReference type="Pfam" id="PF04978">
    <property type="entry name" value="MST"/>
    <property type="match status" value="1"/>
</dbReference>
<dbReference type="RefSeq" id="WP_237825291.1">
    <property type="nucleotide sequence ID" value="NZ_JAKLTQ010000020.1"/>
</dbReference>
<protein>
    <submittedName>
        <fullName evidence="1">DinB family protein</fullName>
    </submittedName>
</protein>
<name>A0ABS9LBK1_9MICC</name>
<organism evidence="1 2">
    <name type="scientific">Arthrobacter hankyongi</name>
    <dbReference type="NCBI Taxonomy" id="2904801"/>
    <lineage>
        <taxon>Bacteria</taxon>
        <taxon>Bacillati</taxon>
        <taxon>Actinomycetota</taxon>
        <taxon>Actinomycetes</taxon>
        <taxon>Micrococcales</taxon>
        <taxon>Micrococcaceae</taxon>
        <taxon>Arthrobacter</taxon>
    </lineage>
</organism>
<proteinExistence type="predicted"/>
<gene>
    <name evidence="1" type="ORF">LVY72_19355</name>
</gene>
<dbReference type="Gene3D" id="1.20.120.450">
    <property type="entry name" value="dinb family like domain"/>
    <property type="match status" value="1"/>
</dbReference>
<keyword evidence="2" id="KW-1185">Reference proteome</keyword>
<dbReference type="InterPro" id="IPR034660">
    <property type="entry name" value="DinB/YfiT-like"/>
</dbReference>
<dbReference type="SUPFAM" id="SSF109854">
    <property type="entry name" value="DinB/YfiT-like putative metalloenzymes"/>
    <property type="match status" value="1"/>
</dbReference>
<evidence type="ECO:0000313" key="1">
    <source>
        <dbReference type="EMBL" id="MCG2624055.1"/>
    </source>
</evidence>
<dbReference type="Proteomes" id="UP001165368">
    <property type="component" value="Unassembled WGS sequence"/>
</dbReference>
<sequence length="193" mass="21324">MPGFADPHDSELETLLAFLAQQRYVLKLTAYGLTEDQLRLSPTASALSIGGLVKHVCRTEAHWLEIAQQQPAALQARDYADYAADFQLAYGETMAGMLQEYDAVARRTEAAARAADSLDAPVTLPDDPWFAGRREGYSLRWVLTHLVAETARHAGHADIIRESIDGGTAFELMAAAEQWPATDWLQPWTPGRQ</sequence>